<proteinExistence type="predicted"/>
<reference evidence="1 2" key="1">
    <citation type="submission" date="2017-05" db="EMBL/GenBank/DDBJ databases">
        <title>Genomic insights into alkan degradation activity of Oleiphilus messinensis.</title>
        <authorList>
            <person name="Kozyavkin S.A."/>
            <person name="Slesarev A.I."/>
            <person name="Golyshin P.N."/>
            <person name="Korzhenkov A."/>
            <person name="Golyshina O.N."/>
            <person name="Toshchakov S.V."/>
        </authorList>
    </citation>
    <scope>NUCLEOTIDE SEQUENCE [LARGE SCALE GENOMIC DNA]</scope>
    <source>
        <strain evidence="1 2">ME102</strain>
    </source>
</reference>
<sequence>MCHALVLTLSKALYEGSFHYHSMGHESGFSKSGEPVKYFYRLHGIF</sequence>
<gene>
    <name evidence="1" type="ORF">OLMES_5383</name>
</gene>
<dbReference type="EMBL" id="CP021425">
    <property type="protein sequence ID" value="ARU59363.1"/>
    <property type="molecule type" value="Genomic_DNA"/>
</dbReference>
<dbReference type="AlphaFoldDB" id="A0A1Y0IIV2"/>
<name>A0A1Y0IIV2_9GAMM</name>
<organism evidence="1 2">
    <name type="scientific">Oleiphilus messinensis</name>
    <dbReference type="NCBI Taxonomy" id="141451"/>
    <lineage>
        <taxon>Bacteria</taxon>
        <taxon>Pseudomonadati</taxon>
        <taxon>Pseudomonadota</taxon>
        <taxon>Gammaproteobacteria</taxon>
        <taxon>Oceanospirillales</taxon>
        <taxon>Oleiphilaceae</taxon>
        <taxon>Oleiphilus</taxon>
    </lineage>
</organism>
<evidence type="ECO:0000313" key="1">
    <source>
        <dbReference type="EMBL" id="ARU59363.1"/>
    </source>
</evidence>
<keyword evidence="2" id="KW-1185">Reference proteome</keyword>
<accession>A0A1Y0IIV2</accession>
<dbReference type="Proteomes" id="UP000196027">
    <property type="component" value="Chromosome"/>
</dbReference>
<evidence type="ECO:0000313" key="2">
    <source>
        <dbReference type="Proteomes" id="UP000196027"/>
    </source>
</evidence>
<dbReference type="KEGG" id="ome:OLMES_5383"/>
<protein>
    <submittedName>
        <fullName evidence="1">Uncharacterized protein</fullName>
    </submittedName>
</protein>